<proteinExistence type="predicted"/>
<gene>
    <name evidence="2" type="ORF">DFJ69_6660</name>
</gene>
<comment type="caution">
    <text evidence="2">The sequence shown here is derived from an EMBL/GenBank/DDBJ whole genome shotgun (WGS) entry which is preliminary data.</text>
</comment>
<dbReference type="PANTHER" id="PTHR36121:SF1">
    <property type="entry name" value="PROTEIN SXY"/>
    <property type="match status" value="1"/>
</dbReference>
<dbReference type="AlphaFoldDB" id="A0A3D9T2J1"/>
<evidence type="ECO:0000259" key="1">
    <source>
        <dbReference type="Pfam" id="PF04994"/>
    </source>
</evidence>
<protein>
    <submittedName>
        <fullName evidence="2">TfoX-like protein</fullName>
    </submittedName>
</protein>
<dbReference type="Proteomes" id="UP000256661">
    <property type="component" value="Unassembled WGS sequence"/>
</dbReference>
<dbReference type="EMBL" id="QTTT01000001">
    <property type="protein sequence ID" value="REF01061.1"/>
    <property type="molecule type" value="Genomic_DNA"/>
</dbReference>
<sequence>MPARQRPATARAAADGMKLHRRTLRLAGREHTVIGLRPGTTARFGTNLFHETWHVLSDRHGAQVLARLLWGLSYQARPGTLLLIDRPFLVPTPFDADPADPIVVLPDRRTPFGRRAARDLKARLPLRSAPDGTVRWRTYGLDAALTDVRGWTDAHVPYWRPERGRVRRTDGLIVLQPDSTTELRLWALWAATLDATGRFPSDHTYLGPWRGGHSGEIQIFRDFRRDVGIARRARADVLARPDAPKYPDLLRPRIWRQGHAIRCGRSMKIENCRNLDPTTAERLNRIGIRTLDDLARTGPVEAFLGLRDAAMPGLTRTMLWALEGALTDTDRRAIPAARKEELLSELERSARGRRRR</sequence>
<feature type="domain" description="TfoX C-terminal" evidence="1">
    <location>
        <begin position="268"/>
        <end position="345"/>
    </location>
</feature>
<evidence type="ECO:0000313" key="3">
    <source>
        <dbReference type="Proteomes" id="UP000256661"/>
    </source>
</evidence>
<dbReference type="Pfam" id="PF04994">
    <property type="entry name" value="TfoX_C"/>
    <property type="match status" value="1"/>
</dbReference>
<name>A0A3D9T2J1_9ACTN</name>
<accession>A0A3D9T2J1</accession>
<dbReference type="Gene3D" id="1.10.150.20">
    <property type="entry name" value="5' to 3' exonuclease, C-terminal subdomain"/>
    <property type="match status" value="1"/>
</dbReference>
<dbReference type="RefSeq" id="WP_116026147.1">
    <property type="nucleotide sequence ID" value="NZ_QTTT01000001.1"/>
</dbReference>
<dbReference type="PANTHER" id="PTHR36121">
    <property type="entry name" value="PROTEIN SXY"/>
    <property type="match status" value="1"/>
</dbReference>
<organism evidence="2 3">
    <name type="scientific">Thermomonospora umbrina</name>
    <dbReference type="NCBI Taxonomy" id="111806"/>
    <lineage>
        <taxon>Bacteria</taxon>
        <taxon>Bacillati</taxon>
        <taxon>Actinomycetota</taxon>
        <taxon>Actinomycetes</taxon>
        <taxon>Streptosporangiales</taxon>
        <taxon>Thermomonosporaceae</taxon>
        <taxon>Thermomonospora</taxon>
    </lineage>
</organism>
<dbReference type="InterPro" id="IPR047525">
    <property type="entry name" value="TfoX-like"/>
</dbReference>
<reference evidence="2 3" key="1">
    <citation type="submission" date="2018-08" db="EMBL/GenBank/DDBJ databases">
        <title>Sequencing the genomes of 1000 actinobacteria strains.</title>
        <authorList>
            <person name="Klenk H.-P."/>
        </authorList>
    </citation>
    <scope>NUCLEOTIDE SEQUENCE [LARGE SCALE GENOMIC DNA]</scope>
    <source>
        <strain evidence="2 3">DSM 43927</strain>
    </source>
</reference>
<keyword evidence="3" id="KW-1185">Reference proteome</keyword>
<evidence type="ECO:0000313" key="2">
    <source>
        <dbReference type="EMBL" id="REF01061.1"/>
    </source>
</evidence>
<dbReference type="InterPro" id="IPR007077">
    <property type="entry name" value="TfoX_C"/>
</dbReference>
<dbReference type="OrthoDB" id="4350139at2"/>